<gene>
    <name evidence="9" type="ORF">ACFSKP_12950</name>
</gene>
<dbReference type="InterPro" id="IPR000447">
    <property type="entry name" value="G3P_DH_FAD-dep"/>
</dbReference>
<dbReference type="RefSeq" id="WP_250430107.1">
    <property type="nucleotide sequence ID" value="NZ_JALPRR010000003.1"/>
</dbReference>
<reference evidence="10" key="1">
    <citation type="journal article" date="2019" name="Int. J. Syst. Evol. Microbiol.">
        <title>The Global Catalogue of Microorganisms (GCM) 10K type strain sequencing project: providing services to taxonomists for standard genome sequencing and annotation.</title>
        <authorList>
            <consortium name="The Broad Institute Genomics Platform"/>
            <consortium name="The Broad Institute Genome Sequencing Center for Infectious Disease"/>
            <person name="Wu L."/>
            <person name="Ma J."/>
        </authorList>
    </citation>
    <scope>NUCLEOTIDE SEQUENCE [LARGE SCALE GENOMIC DNA]</scope>
    <source>
        <strain evidence="10">CGMCC 4.1782</strain>
    </source>
</reference>
<dbReference type="Pfam" id="PF01266">
    <property type="entry name" value="DAO"/>
    <property type="match status" value="1"/>
</dbReference>
<evidence type="ECO:0000259" key="8">
    <source>
        <dbReference type="Pfam" id="PF16901"/>
    </source>
</evidence>
<dbReference type="InterPro" id="IPR038299">
    <property type="entry name" value="DAO_C_sf"/>
</dbReference>
<evidence type="ECO:0000256" key="2">
    <source>
        <dbReference type="ARBA" id="ARBA00007330"/>
    </source>
</evidence>
<dbReference type="Pfam" id="PF16901">
    <property type="entry name" value="DAO_C"/>
    <property type="match status" value="1"/>
</dbReference>
<dbReference type="PANTHER" id="PTHR11985">
    <property type="entry name" value="GLYCEROL-3-PHOSPHATE DEHYDROGENASE"/>
    <property type="match status" value="1"/>
</dbReference>
<sequence>MNRTKLLEQLHDPHISWDIIVIGGGATGLGVAMDAAIRGYRTLLLEQADFAKGTSSRSTKLIHGGVRYLAQGKVALVLEALRERGLLLKNAAHVVRRQAFVIPYYNWWDGPFYTIGLRLYDVLAGKLSLGASRRISKEKTIEALPVIETKGLKGGIVYYDAQFDDTRLAVYLAQTAVDNGACVLNYMQVVGLLKDDTGRVSGVQARETENDSTYLLKAKTVVNATGVFVDAILRMENPQAEPLVRPSQGVHVVLDSSFLPGDNALLIPKTADGRVLFAVPWHNKVLVGTTDTLRRKVELEPQALEEEINFILDTAGQYLTRKPTRKDVCSVFAGLRPLAAQQGKRQSTKEISRNFKVMVTASGLVTITGGKWTIFRLMAERTVDAAIKAGKLLPKPCTTQSHPIHGNKPFVHCNSHLALYGADMPAIQQLMQQEPELAQKLHPDFPYTKAEVVWAARKEMARTVEDVLARRVRLLFLDARAALAAAPEVARLLSLELQKDETWREQQIAGFTALARHYIL</sequence>
<evidence type="ECO:0000259" key="7">
    <source>
        <dbReference type="Pfam" id="PF01266"/>
    </source>
</evidence>
<comment type="cofactor">
    <cofactor evidence="1">
        <name>FAD</name>
        <dbReference type="ChEBI" id="CHEBI:57692"/>
    </cofactor>
</comment>
<organism evidence="9 10">
    <name type="scientific">Pontibacter ruber</name>
    <dbReference type="NCBI Taxonomy" id="1343895"/>
    <lineage>
        <taxon>Bacteria</taxon>
        <taxon>Pseudomonadati</taxon>
        <taxon>Bacteroidota</taxon>
        <taxon>Cytophagia</taxon>
        <taxon>Cytophagales</taxon>
        <taxon>Hymenobacteraceae</taxon>
        <taxon>Pontibacter</taxon>
    </lineage>
</organism>
<protein>
    <submittedName>
        <fullName evidence="9">FAD-dependent oxidoreductase</fullName>
    </submittedName>
</protein>
<dbReference type="InterPro" id="IPR031656">
    <property type="entry name" value="DAO_C"/>
</dbReference>
<keyword evidence="10" id="KW-1185">Reference proteome</keyword>
<keyword evidence="4" id="KW-0319">Glycerol metabolism</keyword>
<dbReference type="PRINTS" id="PR01001">
    <property type="entry name" value="FADG3PDH"/>
</dbReference>
<evidence type="ECO:0000313" key="9">
    <source>
        <dbReference type="EMBL" id="MFD2247171.1"/>
    </source>
</evidence>
<keyword evidence="6" id="KW-0560">Oxidoreductase</keyword>
<dbReference type="PANTHER" id="PTHR11985:SF35">
    <property type="entry name" value="ANAEROBIC GLYCEROL-3-PHOSPHATE DEHYDROGENASE SUBUNIT A"/>
    <property type="match status" value="1"/>
</dbReference>
<keyword evidence="3" id="KW-0285">Flavoprotein</keyword>
<feature type="domain" description="Alpha-glycerophosphate oxidase C-terminal" evidence="8">
    <location>
        <begin position="418"/>
        <end position="502"/>
    </location>
</feature>
<comment type="similarity">
    <text evidence="2">Belongs to the FAD-dependent glycerol-3-phosphate dehydrogenase family.</text>
</comment>
<comment type="caution">
    <text evidence="9">The sequence shown here is derived from an EMBL/GenBank/DDBJ whole genome shotgun (WGS) entry which is preliminary data.</text>
</comment>
<dbReference type="Gene3D" id="1.10.8.870">
    <property type="entry name" value="Alpha-glycerophosphate oxidase, cap domain"/>
    <property type="match status" value="1"/>
</dbReference>
<dbReference type="SUPFAM" id="SSF51905">
    <property type="entry name" value="FAD/NAD(P)-binding domain"/>
    <property type="match status" value="1"/>
</dbReference>
<proteinExistence type="inferred from homology"/>
<dbReference type="Proteomes" id="UP001597374">
    <property type="component" value="Unassembled WGS sequence"/>
</dbReference>
<evidence type="ECO:0000256" key="5">
    <source>
        <dbReference type="ARBA" id="ARBA00022827"/>
    </source>
</evidence>
<name>A0ABW5CXK0_9BACT</name>
<dbReference type="Gene3D" id="3.30.9.10">
    <property type="entry name" value="D-Amino Acid Oxidase, subunit A, domain 2"/>
    <property type="match status" value="1"/>
</dbReference>
<evidence type="ECO:0000256" key="3">
    <source>
        <dbReference type="ARBA" id="ARBA00022630"/>
    </source>
</evidence>
<dbReference type="InterPro" id="IPR036188">
    <property type="entry name" value="FAD/NAD-bd_sf"/>
</dbReference>
<evidence type="ECO:0000256" key="4">
    <source>
        <dbReference type="ARBA" id="ARBA00022798"/>
    </source>
</evidence>
<keyword evidence="5" id="KW-0274">FAD</keyword>
<accession>A0ABW5CXK0</accession>
<dbReference type="Gene3D" id="3.50.50.60">
    <property type="entry name" value="FAD/NAD(P)-binding domain"/>
    <property type="match status" value="1"/>
</dbReference>
<evidence type="ECO:0000256" key="1">
    <source>
        <dbReference type="ARBA" id="ARBA00001974"/>
    </source>
</evidence>
<feature type="domain" description="FAD dependent oxidoreductase" evidence="7">
    <location>
        <begin position="18"/>
        <end position="373"/>
    </location>
</feature>
<dbReference type="InterPro" id="IPR006076">
    <property type="entry name" value="FAD-dep_OxRdtase"/>
</dbReference>
<evidence type="ECO:0000256" key="6">
    <source>
        <dbReference type="ARBA" id="ARBA00023002"/>
    </source>
</evidence>
<dbReference type="EMBL" id="JBHUIM010000002">
    <property type="protein sequence ID" value="MFD2247171.1"/>
    <property type="molecule type" value="Genomic_DNA"/>
</dbReference>
<evidence type="ECO:0000313" key="10">
    <source>
        <dbReference type="Proteomes" id="UP001597374"/>
    </source>
</evidence>